<dbReference type="KEGG" id="mon:G8E03_13625"/>
<evidence type="ECO:0000313" key="2">
    <source>
        <dbReference type="EMBL" id="QIK42144.1"/>
    </source>
</evidence>
<name>A0A6G7VQ66_9RHOB</name>
<keyword evidence="2" id="KW-0418">Kinase</keyword>
<dbReference type="InterPro" id="IPR027417">
    <property type="entry name" value="P-loop_NTPase"/>
</dbReference>
<dbReference type="Gene3D" id="3.40.50.300">
    <property type="entry name" value="P-loop containing nucleotide triphosphate hydrolases"/>
    <property type="match status" value="1"/>
</dbReference>
<dbReference type="InterPro" id="IPR011104">
    <property type="entry name" value="Hpr_kin/Pase_C"/>
</dbReference>
<dbReference type="Proteomes" id="UP000500791">
    <property type="component" value="Chromosome"/>
</dbReference>
<feature type="domain" description="HPr kinase/phosphorylase C-terminal" evidence="1">
    <location>
        <begin position="3"/>
        <end position="75"/>
    </location>
</feature>
<accession>A0A6G7VQ66</accession>
<dbReference type="CDD" id="cd01918">
    <property type="entry name" value="HprK_C"/>
    <property type="match status" value="1"/>
</dbReference>
<dbReference type="SUPFAM" id="SSF53795">
    <property type="entry name" value="PEP carboxykinase-like"/>
    <property type="match status" value="1"/>
</dbReference>
<keyword evidence="2" id="KW-0808">Transferase</keyword>
<protein>
    <submittedName>
        <fullName evidence="2">Serine kinase</fullName>
    </submittedName>
</protein>
<dbReference type="AlphaFoldDB" id="A0A6G7VQ66"/>
<organism evidence="2 3">
    <name type="scientific">Pontivivens nitratireducens</name>
    <dbReference type="NCBI Taxonomy" id="2758038"/>
    <lineage>
        <taxon>Bacteria</taxon>
        <taxon>Pseudomonadati</taxon>
        <taxon>Pseudomonadota</taxon>
        <taxon>Alphaproteobacteria</taxon>
        <taxon>Rhodobacterales</taxon>
        <taxon>Paracoccaceae</taxon>
        <taxon>Pontivivens</taxon>
    </lineage>
</organism>
<gene>
    <name evidence="2" type="ORF">G8E03_13625</name>
</gene>
<dbReference type="PANTHER" id="PTHR30305:SF1">
    <property type="entry name" value="HPR KINASE_PHOSPHORYLASE"/>
    <property type="match status" value="1"/>
</dbReference>
<dbReference type="Pfam" id="PF07475">
    <property type="entry name" value="Hpr_kinase_C"/>
    <property type="match status" value="1"/>
</dbReference>
<proteinExistence type="predicted"/>
<sequence length="151" mass="16258">MVTVHGTVIAGPHRAVLIIGAAGSGKSALALDLMARGARLVADDRVRIEPRDGQLIASAPDTLRGLVELRGIGIGRVIPRPYAALSLVVDLDATPDGRQPDPLTWHHRGITLRRIAGRSILQLCSVIELWLRDEIELIDEGGCEHDKGDSR</sequence>
<keyword evidence="3" id="KW-1185">Reference proteome</keyword>
<dbReference type="EMBL" id="CP049811">
    <property type="protein sequence ID" value="QIK42144.1"/>
    <property type="molecule type" value="Genomic_DNA"/>
</dbReference>
<dbReference type="PANTHER" id="PTHR30305">
    <property type="entry name" value="PROTEIN YJDM-RELATED"/>
    <property type="match status" value="1"/>
</dbReference>
<evidence type="ECO:0000313" key="3">
    <source>
        <dbReference type="Proteomes" id="UP000500791"/>
    </source>
</evidence>
<dbReference type="GO" id="GO:0000155">
    <property type="term" value="F:phosphorelay sensor kinase activity"/>
    <property type="evidence" value="ECO:0007669"/>
    <property type="project" value="InterPro"/>
</dbReference>
<reference evidence="2 3" key="1">
    <citation type="submission" date="2020-03" db="EMBL/GenBank/DDBJ databases">
        <title>Complete genome sequence of Monaibacterium sp. ALG8 with diverse plasmids.</title>
        <authorList>
            <person name="Sun C."/>
        </authorList>
    </citation>
    <scope>NUCLEOTIDE SEQUENCE [LARGE SCALE GENOMIC DNA]</scope>
    <source>
        <strain evidence="2 3">ALG8</strain>
    </source>
</reference>
<dbReference type="GO" id="GO:0006109">
    <property type="term" value="P:regulation of carbohydrate metabolic process"/>
    <property type="evidence" value="ECO:0007669"/>
    <property type="project" value="InterPro"/>
</dbReference>
<evidence type="ECO:0000259" key="1">
    <source>
        <dbReference type="Pfam" id="PF07475"/>
    </source>
</evidence>
<dbReference type="GO" id="GO:0005524">
    <property type="term" value="F:ATP binding"/>
    <property type="evidence" value="ECO:0007669"/>
    <property type="project" value="InterPro"/>
</dbReference>